<feature type="domain" description="Reverse transcriptase zinc-binding" evidence="1">
    <location>
        <begin position="148"/>
        <end position="243"/>
    </location>
</feature>
<protein>
    <recommendedName>
        <fullName evidence="1">Reverse transcriptase zinc-binding domain-containing protein</fullName>
    </recommendedName>
</protein>
<organism evidence="2">
    <name type="scientific">Fagus sylvatica</name>
    <name type="common">Beechnut</name>
    <dbReference type="NCBI Taxonomy" id="28930"/>
    <lineage>
        <taxon>Eukaryota</taxon>
        <taxon>Viridiplantae</taxon>
        <taxon>Streptophyta</taxon>
        <taxon>Embryophyta</taxon>
        <taxon>Tracheophyta</taxon>
        <taxon>Spermatophyta</taxon>
        <taxon>Magnoliopsida</taxon>
        <taxon>eudicotyledons</taxon>
        <taxon>Gunneridae</taxon>
        <taxon>Pentapetalae</taxon>
        <taxon>rosids</taxon>
        <taxon>fabids</taxon>
        <taxon>Fagales</taxon>
        <taxon>Fagaceae</taxon>
        <taxon>Fagus</taxon>
    </lineage>
</organism>
<name>A0A2N9I6T1_FAGSY</name>
<accession>A0A2N9I6T1</accession>
<dbReference type="InterPro" id="IPR026960">
    <property type="entry name" value="RVT-Znf"/>
</dbReference>
<gene>
    <name evidence="2" type="ORF">FSB_LOCUS47655</name>
</gene>
<reference evidence="2" key="1">
    <citation type="submission" date="2018-02" db="EMBL/GenBank/DDBJ databases">
        <authorList>
            <person name="Cohen D.B."/>
            <person name="Kent A.D."/>
        </authorList>
    </citation>
    <scope>NUCLEOTIDE SEQUENCE</scope>
</reference>
<proteinExistence type="predicted"/>
<evidence type="ECO:0000259" key="1">
    <source>
        <dbReference type="Pfam" id="PF13966"/>
    </source>
</evidence>
<dbReference type="AlphaFoldDB" id="A0A2N9I6T1"/>
<dbReference type="EMBL" id="OIVN01004890">
    <property type="protein sequence ID" value="SPD19773.1"/>
    <property type="molecule type" value="Genomic_DNA"/>
</dbReference>
<dbReference type="Pfam" id="PF13966">
    <property type="entry name" value="zf-RVT"/>
    <property type="match status" value="1"/>
</dbReference>
<sequence length="349" mass="39993">MWVRLDRGVATMEWIAKFPTAQVERVNVSKSNHKCLWLDLSPLVLTRNKRHPFRFEEIWMTDLGCEETIKNAWEVAKPDSQSAFVPGRLITDNILVAFETLHHMQHNKMGRDGAMALKLDMKAIKNIPLSDCAPPDKLIWPGTSHGNYTVKSGYHALLHEENRLLPSSSDTDALQPIWNTVWSLRIPKKCQHFAWRASREALPTKMNLCKRHIPIDPVCENCCTSPEDTLHAIWKCPLIQMAWENETWIHIARDSPLLDYADLLSKVRAYLEEYANGSEAPIPQVPIPVLEVRWQPPRRCKFKVNYDGAVFQETNEARIGVIVRDSKGKVMASLVQKVRYPQSVESIEA</sequence>
<evidence type="ECO:0000313" key="2">
    <source>
        <dbReference type="EMBL" id="SPD19773.1"/>
    </source>
</evidence>